<accession>A0A8J7GTF8</accession>
<keyword evidence="1" id="KW-0812">Transmembrane</keyword>
<sequence>MVLAILATGEVLFLLSLLAGLVARYPLRMPRTGAALLLAAPVIDLVLLVATAVDLGRGGTAGVGHGLAAVYLGFSVAYGHSMVRWADQRFAHRFAGGPPPARPPRYGTARALHEWREFGKLALACVIAAGLLEVGVLYVDDASRTAALTGWITRMGVVVAIGFVWSATYTVFPKRERS</sequence>
<evidence type="ECO:0000313" key="2">
    <source>
        <dbReference type="EMBL" id="MBG6136891.1"/>
    </source>
</evidence>
<comment type="caution">
    <text evidence="2">The sequence shown here is derived from an EMBL/GenBank/DDBJ whole genome shotgun (WGS) entry which is preliminary data.</text>
</comment>
<feature type="transmembrane region" description="Helical" evidence="1">
    <location>
        <begin position="121"/>
        <end position="139"/>
    </location>
</feature>
<feature type="transmembrane region" description="Helical" evidence="1">
    <location>
        <begin position="6"/>
        <end position="27"/>
    </location>
</feature>
<keyword evidence="1" id="KW-1133">Transmembrane helix</keyword>
<keyword evidence="3" id="KW-1185">Reference proteome</keyword>
<name>A0A8J7GTF8_9ACTN</name>
<reference evidence="2" key="1">
    <citation type="submission" date="2020-11" db="EMBL/GenBank/DDBJ databases">
        <title>Sequencing the genomes of 1000 actinobacteria strains.</title>
        <authorList>
            <person name="Klenk H.-P."/>
        </authorList>
    </citation>
    <scope>NUCLEOTIDE SEQUENCE</scope>
    <source>
        <strain evidence="2">DSM 45356</strain>
    </source>
</reference>
<feature type="transmembrane region" description="Helical" evidence="1">
    <location>
        <begin position="151"/>
        <end position="172"/>
    </location>
</feature>
<evidence type="ECO:0000313" key="3">
    <source>
        <dbReference type="Proteomes" id="UP000622552"/>
    </source>
</evidence>
<feature type="transmembrane region" description="Helical" evidence="1">
    <location>
        <begin position="34"/>
        <end position="53"/>
    </location>
</feature>
<feature type="transmembrane region" description="Helical" evidence="1">
    <location>
        <begin position="59"/>
        <end position="79"/>
    </location>
</feature>
<protein>
    <submittedName>
        <fullName evidence="2">Uncharacterized protein</fullName>
    </submittedName>
</protein>
<dbReference type="Proteomes" id="UP000622552">
    <property type="component" value="Unassembled WGS sequence"/>
</dbReference>
<dbReference type="EMBL" id="JADOUF010000001">
    <property type="protein sequence ID" value="MBG6136891.1"/>
    <property type="molecule type" value="Genomic_DNA"/>
</dbReference>
<organism evidence="2 3">
    <name type="scientific">Longispora fulva</name>
    <dbReference type="NCBI Taxonomy" id="619741"/>
    <lineage>
        <taxon>Bacteria</taxon>
        <taxon>Bacillati</taxon>
        <taxon>Actinomycetota</taxon>
        <taxon>Actinomycetes</taxon>
        <taxon>Micromonosporales</taxon>
        <taxon>Micromonosporaceae</taxon>
        <taxon>Longispora</taxon>
    </lineage>
</organism>
<evidence type="ECO:0000256" key="1">
    <source>
        <dbReference type="SAM" id="Phobius"/>
    </source>
</evidence>
<dbReference type="AlphaFoldDB" id="A0A8J7GTF8"/>
<gene>
    <name evidence="2" type="ORF">IW245_003085</name>
</gene>
<keyword evidence="1" id="KW-0472">Membrane</keyword>
<dbReference type="RefSeq" id="WP_197003809.1">
    <property type="nucleotide sequence ID" value="NZ_BONS01000016.1"/>
</dbReference>
<proteinExistence type="predicted"/>